<dbReference type="InterPro" id="IPR000620">
    <property type="entry name" value="EamA_dom"/>
</dbReference>
<name>A0ABP5L2E4_9ACTN</name>
<keyword evidence="5 7" id="KW-0472">Membrane</keyword>
<dbReference type="InterPro" id="IPR037185">
    <property type="entry name" value="EmrE-like"/>
</dbReference>
<reference evidence="10" key="1">
    <citation type="journal article" date="2019" name="Int. J. Syst. Evol. Microbiol.">
        <title>The Global Catalogue of Microorganisms (GCM) 10K type strain sequencing project: providing services to taxonomists for standard genome sequencing and annotation.</title>
        <authorList>
            <consortium name="The Broad Institute Genomics Platform"/>
            <consortium name="The Broad Institute Genome Sequencing Center for Infectious Disease"/>
            <person name="Wu L."/>
            <person name="Ma J."/>
        </authorList>
    </citation>
    <scope>NUCLEOTIDE SEQUENCE [LARGE SCALE GENOMIC DNA]</scope>
    <source>
        <strain evidence="10">JCM 16022</strain>
    </source>
</reference>
<evidence type="ECO:0000313" key="10">
    <source>
        <dbReference type="Proteomes" id="UP001501771"/>
    </source>
</evidence>
<evidence type="ECO:0000256" key="5">
    <source>
        <dbReference type="ARBA" id="ARBA00023136"/>
    </source>
</evidence>
<dbReference type="Pfam" id="PF00892">
    <property type="entry name" value="EamA"/>
    <property type="match status" value="2"/>
</dbReference>
<accession>A0ABP5L2E4</accession>
<dbReference type="PANTHER" id="PTHR32322">
    <property type="entry name" value="INNER MEMBRANE TRANSPORTER"/>
    <property type="match status" value="1"/>
</dbReference>
<evidence type="ECO:0000256" key="3">
    <source>
        <dbReference type="ARBA" id="ARBA00022692"/>
    </source>
</evidence>
<evidence type="ECO:0000256" key="4">
    <source>
        <dbReference type="ARBA" id="ARBA00022989"/>
    </source>
</evidence>
<feature type="transmembrane region" description="Helical" evidence="7">
    <location>
        <begin position="265"/>
        <end position="285"/>
    </location>
</feature>
<comment type="caution">
    <text evidence="9">The sequence shown here is derived from an EMBL/GenBank/DDBJ whole genome shotgun (WGS) entry which is preliminary data.</text>
</comment>
<evidence type="ECO:0000256" key="1">
    <source>
        <dbReference type="ARBA" id="ARBA00004141"/>
    </source>
</evidence>
<evidence type="ECO:0000256" key="7">
    <source>
        <dbReference type="SAM" id="Phobius"/>
    </source>
</evidence>
<proteinExistence type="inferred from homology"/>
<dbReference type="PANTHER" id="PTHR32322:SF2">
    <property type="entry name" value="EAMA DOMAIN-CONTAINING PROTEIN"/>
    <property type="match status" value="1"/>
</dbReference>
<feature type="domain" description="EamA" evidence="8">
    <location>
        <begin position="13"/>
        <end position="138"/>
    </location>
</feature>
<dbReference type="EMBL" id="BAAAQR010000001">
    <property type="protein sequence ID" value="GAA2139050.1"/>
    <property type="molecule type" value="Genomic_DNA"/>
</dbReference>
<comment type="similarity">
    <text evidence="2">Belongs to the EamA transporter family.</text>
</comment>
<feature type="transmembrane region" description="Helical" evidence="7">
    <location>
        <begin position="210"/>
        <end position="228"/>
    </location>
</feature>
<feature type="region of interest" description="Disordered" evidence="6">
    <location>
        <begin position="300"/>
        <end position="321"/>
    </location>
</feature>
<feature type="transmembrane region" description="Helical" evidence="7">
    <location>
        <begin position="148"/>
        <end position="167"/>
    </location>
</feature>
<feature type="compositionally biased region" description="Basic and acidic residues" evidence="6">
    <location>
        <begin position="311"/>
        <end position="321"/>
    </location>
</feature>
<feature type="transmembrane region" description="Helical" evidence="7">
    <location>
        <begin position="95"/>
        <end position="112"/>
    </location>
</feature>
<keyword evidence="10" id="KW-1185">Reference proteome</keyword>
<evidence type="ECO:0000259" key="8">
    <source>
        <dbReference type="Pfam" id="PF00892"/>
    </source>
</evidence>
<gene>
    <name evidence="9" type="ORF">GCM10009844_07550</name>
</gene>
<feature type="transmembrane region" description="Helical" evidence="7">
    <location>
        <begin position="65"/>
        <end position="89"/>
    </location>
</feature>
<evidence type="ECO:0000256" key="2">
    <source>
        <dbReference type="ARBA" id="ARBA00007362"/>
    </source>
</evidence>
<comment type="subcellular location">
    <subcellularLocation>
        <location evidence="1">Membrane</location>
        <topology evidence="1">Multi-pass membrane protein</topology>
    </subcellularLocation>
</comment>
<feature type="domain" description="EamA" evidence="8">
    <location>
        <begin position="149"/>
        <end position="279"/>
    </location>
</feature>
<feature type="transmembrane region" description="Helical" evidence="7">
    <location>
        <begin position="240"/>
        <end position="259"/>
    </location>
</feature>
<dbReference type="SUPFAM" id="SSF103481">
    <property type="entry name" value="Multidrug resistance efflux transporter EmrE"/>
    <property type="match status" value="2"/>
</dbReference>
<keyword evidence="4 7" id="KW-1133">Transmembrane helix</keyword>
<dbReference type="Gene3D" id="1.10.3730.20">
    <property type="match status" value="1"/>
</dbReference>
<feature type="transmembrane region" description="Helical" evidence="7">
    <location>
        <begin position="179"/>
        <end position="198"/>
    </location>
</feature>
<dbReference type="InterPro" id="IPR050638">
    <property type="entry name" value="AA-Vitamin_Transporters"/>
</dbReference>
<evidence type="ECO:0000313" key="9">
    <source>
        <dbReference type="EMBL" id="GAA2139050.1"/>
    </source>
</evidence>
<feature type="transmembrane region" description="Helical" evidence="7">
    <location>
        <begin position="124"/>
        <end position="142"/>
    </location>
</feature>
<feature type="transmembrane region" description="Helical" evidence="7">
    <location>
        <begin position="39"/>
        <end position="56"/>
    </location>
</feature>
<evidence type="ECO:0000256" key="6">
    <source>
        <dbReference type="SAM" id="MobiDB-lite"/>
    </source>
</evidence>
<keyword evidence="3 7" id="KW-0812">Transmembrane</keyword>
<sequence>MLSMETNQARLALLTAVAPVAWGSTYLVTETFLPPDRPLFAAVVRALPVGLVLLALRRRLPTGGWWWRAVVLGILNIGMFFPLIFLAAYHLPGGLAATLQASAPMVTMALAWPGLGERPGWARVGAAVVGALGVALLVLRSPGHVDTVGLAAAFGSVLVSALGYVLVKRWRAPVDNLTLVSWQLVAGGLALLPAALLVEGAPPALDLPALGGFLWLAVVGTGLAYYCWFRGLAGMPAGVVSLIGLVNPVVGTLLGVAFAGELFGWAQAVGMVLVLGGVLAGQPAVQAALRLRPARTARPVAGLRQEGAPVTEDRRRTVPAA</sequence>
<protein>
    <submittedName>
        <fullName evidence="9">EamA family transporter</fullName>
    </submittedName>
</protein>
<organism evidence="9 10">
    <name type="scientific">Nocardioides koreensis</name>
    <dbReference type="NCBI Taxonomy" id="433651"/>
    <lineage>
        <taxon>Bacteria</taxon>
        <taxon>Bacillati</taxon>
        <taxon>Actinomycetota</taxon>
        <taxon>Actinomycetes</taxon>
        <taxon>Propionibacteriales</taxon>
        <taxon>Nocardioidaceae</taxon>
        <taxon>Nocardioides</taxon>
    </lineage>
</organism>
<dbReference type="Proteomes" id="UP001501771">
    <property type="component" value="Unassembled WGS sequence"/>
</dbReference>